<sequence length="324" mass="33757">MKKMHSLLAAAVAISCMAAAAPAVAQSYPERPVTLIVPWPAGGGVDTMGRVSAEILRKSLGQSVVVENKGGAGGNIGTAIAAHARPDGYTLLMASTTPNAVNEHLYSRPGYDAQADFAPIALVGATPNILVVPANSPFKSVYELIAYATANPGKLTFGSGGIGSTQHLAGVRFMQAAKIDMLHVPYKGTAPAEADLMAGHVSVMLDTAPSIQLIAAGKLRALAVAAAKRTPVLPDVPTLDELGVPEVYITTWYGVMAPTGTPAEIIQRLNKDIVQALATPELRKKMAEMGADTVPGSPQDFGHFISSESERYKHIVKASGARLD</sequence>
<dbReference type="PANTHER" id="PTHR42928">
    <property type="entry name" value="TRICARBOXYLATE-BINDING PROTEIN"/>
    <property type="match status" value="1"/>
</dbReference>
<dbReference type="InterPro" id="IPR042100">
    <property type="entry name" value="Bug_dom1"/>
</dbReference>
<comment type="caution">
    <text evidence="3">The sequence shown here is derived from an EMBL/GenBank/DDBJ whole genome shotgun (WGS) entry which is preliminary data.</text>
</comment>
<evidence type="ECO:0000256" key="2">
    <source>
        <dbReference type="SAM" id="SignalP"/>
    </source>
</evidence>
<dbReference type="CDD" id="cd07012">
    <property type="entry name" value="PBP2_Bug_TTT"/>
    <property type="match status" value="1"/>
</dbReference>
<keyword evidence="3" id="KW-0675">Receptor</keyword>
<dbReference type="OrthoDB" id="8678477at2"/>
<dbReference type="Pfam" id="PF03401">
    <property type="entry name" value="TctC"/>
    <property type="match status" value="1"/>
</dbReference>
<dbReference type="Gene3D" id="3.40.190.150">
    <property type="entry name" value="Bordetella uptake gene, domain 1"/>
    <property type="match status" value="1"/>
</dbReference>
<proteinExistence type="inferred from homology"/>
<dbReference type="EMBL" id="SHKO01000002">
    <property type="protein sequence ID" value="RZT94631.1"/>
    <property type="molecule type" value="Genomic_DNA"/>
</dbReference>
<dbReference type="SUPFAM" id="SSF53850">
    <property type="entry name" value="Periplasmic binding protein-like II"/>
    <property type="match status" value="1"/>
</dbReference>
<dbReference type="InterPro" id="IPR005064">
    <property type="entry name" value="BUG"/>
</dbReference>
<evidence type="ECO:0000313" key="3">
    <source>
        <dbReference type="EMBL" id="RZT94631.1"/>
    </source>
</evidence>
<protein>
    <submittedName>
        <fullName evidence="3">Tripartite-type tricarboxylate transporter receptor subunit TctC</fullName>
    </submittedName>
</protein>
<dbReference type="PIRSF" id="PIRSF017082">
    <property type="entry name" value="YflP"/>
    <property type="match status" value="1"/>
</dbReference>
<reference evidence="3 4" key="1">
    <citation type="submission" date="2019-02" db="EMBL/GenBank/DDBJ databases">
        <title>Genomic Encyclopedia of Type Strains, Phase IV (KMG-IV): sequencing the most valuable type-strain genomes for metagenomic binning, comparative biology and taxonomic classification.</title>
        <authorList>
            <person name="Goeker M."/>
        </authorList>
    </citation>
    <scope>NUCLEOTIDE SEQUENCE [LARGE SCALE GENOMIC DNA]</scope>
    <source>
        <strain evidence="3 4">DSM 23814</strain>
    </source>
</reference>
<dbReference type="PROSITE" id="PS51257">
    <property type="entry name" value="PROKAR_LIPOPROTEIN"/>
    <property type="match status" value="1"/>
</dbReference>
<name>A0A4Q7VCL8_9BURK</name>
<gene>
    <name evidence="3" type="ORF">EV681_3052</name>
</gene>
<dbReference type="Proteomes" id="UP000293398">
    <property type="component" value="Unassembled WGS sequence"/>
</dbReference>
<dbReference type="AlphaFoldDB" id="A0A4Q7VCL8"/>
<dbReference type="PANTHER" id="PTHR42928:SF5">
    <property type="entry name" value="BLR1237 PROTEIN"/>
    <property type="match status" value="1"/>
</dbReference>
<keyword evidence="2" id="KW-0732">Signal</keyword>
<feature type="signal peptide" evidence="2">
    <location>
        <begin position="1"/>
        <end position="25"/>
    </location>
</feature>
<keyword evidence="4" id="KW-1185">Reference proteome</keyword>
<comment type="similarity">
    <text evidence="1">Belongs to the UPF0065 (bug) family.</text>
</comment>
<accession>A0A4Q7VCL8</accession>
<organism evidence="3 4">
    <name type="scientific">Advenella incenata</name>
    <dbReference type="NCBI Taxonomy" id="267800"/>
    <lineage>
        <taxon>Bacteria</taxon>
        <taxon>Pseudomonadati</taxon>
        <taxon>Pseudomonadota</taxon>
        <taxon>Betaproteobacteria</taxon>
        <taxon>Burkholderiales</taxon>
        <taxon>Alcaligenaceae</taxon>
    </lineage>
</organism>
<evidence type="ECO:0000256" key="1">
    <source>
        <dbReference type="ARBA" id="ARBA00006987"/>
    </source>
</evidence>
<feature type="chain" id="PRO_5020640149" evidence="2">
    <location>
        <begin position="26"/>
        <end position="324"/>
    </location>
</feature>
<evidence type="ECO:0000313" key="4">
    <source>
        <dbReference type="Proteomes" id="UP000293398"/>
    </source>
</evidence>
<dbReference type="RefSeq" id="WP_130304415.1">
    <property type="nucleotide sequence ID" value="NZ_SHKO01000002.1"/>
</dbReference>
<dbReference type="Gene3D" id="3.40.190.10">
    <property type="entry name" value="Periplasmic binding protein-like II"/>
    <property type="match status" value="1"/>
</dbReference>